<organism evidence="1 2">
    <name type="scientific">Candidatus Methanocrinis alkalitolerans</name>
    <dbReference type="NCBI Taxonomy" id="3033395"/>
    <lineage>
        <taxon>Archaea</taxon>
        <taxon>Methanobacteriati</taxon>
        <taxon>Methanobacteriota</taxon>
        <taxon>Stenosarchaea group</taxon>
        <taxon>Methanomicrobia</taxon>
        <taxon>Methanotrichales</taxon>
        <taxon>Methanotrichaceae</taxon>
        <taxon>Methanocrinis</taxon>
    </lineage>
</organism>
<comment type="caution">
    <text evidence="1">The sequence shown here is derived from an EMBL/GenBank/DDBJ whole genome shotgun (WGS) entry which is preliminary data.</text>
</comment>
<gene>
    <name evidence="1" type="ORF">P0O24_12025</name>
</gene>
<accession>A0ABT5XHW1</accession>
<reference evidence="1 2" key="1">
    <citation type="submission" date="2023-03" db="EMBL/GenBank/DDBJ databases">
        <title>Whole genome sequencing of Methanotrichaceae archaeon M04Ac.</title>
        <authorList>
            <person name="Khomyakova M.A."/>
            <person name="Merkel A.Y."/>
            <person name="Slobodkin A.I."/>
        </authorList>
    </citation>
    <scope>NUCLEOTIDE SEQUENCE [LARGE SCALE GENOMIC DNA]</scope>
    <source>
        <strain evidence="1 2">M04Ac</strain>
    </source>
</reference>
<dbReference type="RefSeq" id="WP_316970000.1">
    <property type="nucleotide sequence ID" value="NZ_JARFPL010000063.1"/>
</dbReference>
<sequence>MKIAMVLLAAVALIGSAAAWDFTDQVSYQRVLTGYEQAGNPLPEMIGAESGTYFKSTDVNDDQLAGAVFNKLSGTNQGFDTAGTNTMGAEPWSQTHTLTQSGGAYVVSRALDTNDGPEIEAGINTYQNLHFSGAKFQGEYPNSGVFAQFESEGNAGVVGDWVVTSFTNLESAPGRAQPGMIETSAPDTFFTSADIGMASTAAMKVDEVTGAVFSGTVTSFAGFDGGRGTGVIEANAGGFENHVMLHNNGVWTEGFQDAAPWDNVPGANAYFPYW</sequence>
<dbReference type="Proteomes" id="UP001215956">
    <property type="component" value="Unassembled WGS sequence"/>
</dbReference>
<evidence type="ECO:0000313" key="1">
    <source>
        <dbReference type="EMBL" id="MDF0594307.1"/>
    </source>
</evidence>
<protein>
    <submittedName>
        <fullName evidence="1">Uncharacterized protein</fullName>
    </submittedName>
</protein>
<evidence type="ECO:0000313" key="2">
    <source>
        <dbReference type="Proteomes" id="UP001215956"/>
    </source>
</evidence>
<proteinExistence type="predicted"/>
<dbReference type="EMBL" id="JARFPL010000063">
    <property type="protein sequence ID" value="MDF0594307.1"/>
    <property type="molecule type" value="Genomic_DNA"/>
</dbReference>
<keyword evidence="2" id="KW-1185">Reference proteome</keyword>
<name>A0ABT5XHW1_9EURY</name>